<dbReference type="STRING" id="989403.SAMN05421798_10984"/>
<dbReference type="PANTHER" id="PTHR30055:SF234">
    <property type="entry name" value="HTH-TYPE TRANSCRIPTIONAL REGULATOR BETI"/>
    <property type="match status" value="1"/>
</dbReference>
<evidence type="ECO:0000256" key="4">
    <source>
        <dbReference type="PROSITE-ProRule" id="PRU00335"/>
    </source>
</evidence>
<dbReference type="Proteomes" id="UP000076577">
    <property type="component" value="Unassembled WGS sequence"/>
</dbReference>
<dbReference type="AlphaFoldDB" id="A0A165ZG30"/>
<dbReference type="PROSITE" id="PS50977">
    <property type="entry name" value="HTH_TETR_2"/>
    <property type="match status" value="1"/>
</dbReference>
<dbReference type="PANTHER" id="PTHR30055">
    <property type="entry name" value="HTH-TYPE TRANSCRIPTIONAL REGULATOR RUTR"/>
    <property type="match status" value="1"/>
</dbReference>
<evidence type="ECO:0000313" key="6">
    <source>
        <dbReference type="EMBL" id="KZL19858.1"/>
    </source>
</evidence>
<dbReference type="EMBL" id="LMCB01000012">
    <property type="protein sequence ID" value="KZL19858.1"/>
    <property type="molecule type" value="Genomic_DNA"/>
</dbReference>
<dbReference type="OrthoDB" id="9779746at2"/>
<keyword evidence="2 4" id="KW-0238">DNA-binding</keyword>
<name>A0A165ZG30_9HYPH</name>
<dbReference type="RefSeq" id="WP_082825594.1">
    <property type="nucleotide sequence ID" value="NZ_FOFM01000009.1"/>
</dbReference>
<feature type="DNA-binding region" description="H-T-H motif" evidence="4">
    <location>
        <begin position="52"/>
        <end position="71"/>
    </location>
</feature>
<keyword evidence="3" id="KW-0804">Transcription</keyword>
<comment type="caution">
    <text evidence="6">The sequence shown here is derived from an EMBL/GenBank/DDBJ whole genome shotgun (WGS) entry which is preliminary data.</text>
</comment>
<dbReference type="InterPro" id="IPR050109">
    <property type="entry name" value="HTH-type_TetR-like_transc_reg"/>
</dbReference>
<evidence type="ECO:0000256" key="3">
    <source>
        <dbReference type="ARBA" id="ARBA00023163"/>
    </source>
</evidence>
<proteinExistence type="predicted"/>
<reference evidence="6 7" key="1">
    <citation type="journal article" date="2016" name="Front. Microbiol.">
        <title>Comparative Genomic Analysis Reveals a Diverse Repertoire of Genes Involved in Prokaryote-Eukaryote Interactions within the Pseudovibrio Genus.</title>
        <authorList>
            <person name="Romano S."/>
            <person name="Fernandez-Guerra A."/>
            <person name="Reen F.J."/>
            <person name="Glockner F.O."/>
            <person name="Crowley S.P."/>
            <person name="O'Sullivan O."/>
            <person name="Cotter P.D."/>
            <person name="Adams C."/>
            <person name="Dobson A.D."/>
            <person name="O'Gara F."/>
        </authorList>
    </citation>
    <scope>NUCLEOTIDE SEQUENCE [LARGE SCALE GENOMIC DNA]</scope>
    <source>
        <strain evidence="6 7">Ad2</strain>
    </source>
</reference>
<evidence type="ECO:0000313" key="7">
    <source>
        <dbReference type="Proteomes" id="UP000076577"/>
    </source>
</evidence>
<keyword evidence="1" id="KW-0805">Transcription regulation</keyword>
<accession>A0A165ZG30</accession>
<gene>
    <name evidence="6" type="primary">slmA_2</name>
    <name evidence="6" type="ORF">PsAD2_01680</name>
</gene>
<dbReference type="SUPFAM" id="SSF46689">
    <property type="entry name" value="Homeodomain-like"/>
    <property type="match status" value="1"/>
</dbReference>
<dbReference type="InterPro" id="IPR009057">
    <property type="entry name" value="Homeodomain-like_sf"/>
</dbReference>
<dbReference type="GO" id="GO:0003700">
    <property type="term" value="F:DNA-binding transcription factor activity"/>
    <property type="evidence" value="ECO:0007669"/>
    <property type="project" value="TreeGrafter"/>
</dbReference>
<dbReference type="Pfam" id="PF00440">
    <property type="entry name" value="TetR_N"/>
    <property type="match status" value="1"/>
</dbReference>
<sequence length="224" mass="25801">MKYTSMQDLQALASNKLKTRPTPKQARALLRVQEILVTTAQVLERHPPADLSTTLIAENAGIPVSSIYRYFPGIEDLLDELYEQATEQLNAQIMAVMNEWTPAEDWKEKLYKALSVIRVFLNEHPFYRALHLLIMARRGPQTLQEERHKPFTQFLAERWRNGLDGFSGGDADVVARISVQMALTLEDLMARQTDPENETVYFDELNKAMQQYLRLYLSQNEAVD</sequence>
<dbReference type="GO" id="GO:0000976">
    <property type="term" value="F:transcription cis-regulatory region binding"/>
    <property type="evidence" value="ECO:0007669"/>
    <property type="project" value="TreeGrafter"/>
</dbReference>
<dbReference type="InterPro" id="IPR001647">
    <property type="entry name" value="HTH_TetR"/>
</dbReference>
<evidence type="ECO:0000256" key="1">
    <source>
        <dbReference type="ARBA" id="ARBA00023015"/>
    </source>
</evidence>
<dbReference type="PATRIC" id="fig|989403.3.peg.1785"/>
<dbReference type="Gene3D" id="1.10.357.10">
    <property type="entry name" value="Tetracycline Repressor, domain 2"/>
    <property type="match status" value="1"/>
</dbReference>
<feature type="domain" description="HTH tetR-type" evidence="5">
    <location>
        <begin position="29"/>
        <end position="89"/>
    </location>
</feature>
<protein>
    <submittedName>
        <fullName evidence="6">Nucleoid occlusion factor SlmA</fullName>
    </submittedName>
</protein>
<keyword evidence="7" id="KW-1185">Reference proteome</keyword>
<evidence type="ECO:0000259" key="5">
    <source>
        <dbReference type="PROSITE" id="PS50977"/>
    </source>
</evidence>
<evidence type="ECO:0000256" key="2">
    <source>
        <dbReference type="ARBA" id="ARBA00023125"/>
    </source>
</evidence>
<organism evidence="6 7">
    <name type="scientific">Pseudovibrio axinellae</name>
    <dbReference type="NCBI Taxonomy" id="989403"/>
    <lineage>
        <taxon>Bacteria</taxon>
        <taxon>Pseudomonadati</taxon>
        <taxon>Pseudomonadota</taxon>
        <taxon>Alphaproteobacteria</taxon>
        <taxon>Hyphomicrobiales</taxon>
        <taxon>Stappiaceae</taxon>
        <taxon>Pseudovibrio</taxon>
    </lineage>
</organism>